<dbReference type="EMBL" id="BMMK01000041">
    <property type="protein sequence ID" value="GGM78190.1"/>
    <property type="molecule type" value="Genomic_DNA"/>
</dbReference>
<dbReference type="Proteomes" id="UP000637578">
    <property type="component" value="Unassembled WGS sequence"/>
</dbReference>
<dbReference type="InterPro" id="IPR048444">
    <property type="entry name" value="DNMK"/>
</dbReference>
<dbReference type="Gene3D" id="3.40.50.300">
    <property type="entry name" value="P-loop containing nucleotide triphosphate hydrolases"/>
    <property type="match status" value="1"/>
</dbReference>
<comment type="caution">
    <text evidence="1">The sequence shown here is derived from an EMBL/GenBank/DDBJ whole genome shotgun (WGS) entry which is preliminary data.</text>
</comment>
<organism evidence="1 2">
    <name type="scientific">Longimycelium tulufanense</name>
    <dbReference type="NCBI Taxonomy" id="907463"/>
    <lineage>
        <taxon>Bacteria</taxon>
        <taxon>Bacillati</taxon>
        <taxon>Actinomycetota</taxon>
        <taxon>Actinomycetes</taxon>
        <taxon>Pseudonocardiales</taxon>
        <taxon>Pseudonocardiaceae</taxon>
        <taxon>Longimycelium</taxon>
    </lineage>
</organism>
<keyword evidence="2" id="KW-1185">Reference proteome</keyword>
<accession>A0A8J3CJR3</accession>
<evidence type="ECO:0000313" key="1">
    <source>
        <dbReference type="EMBL" id="GGM78190.1"/>
    </source>
</evidence>
<dbReference type="InterPro" id="IPR027417">
    <property type="entry name" value="P-loop_NTPase"/>
</dbReference>
<dbReference type="RefSeq" id="WP_189061432.1">
    <property type="nucleotide sequence ID" value="NZ_BMMK01000041.1"/>
</dbReference>
<dbReference type="AlphaFoldDB" id="A0A8J3CJR3"/>
<dbReference type="SUPFAM" id="SSF52540">
    <property type="entry name" value="P-loop containing nucleoside triphosphate hydrolases"/>
    <property type="match status" value="1"/>
</dbReference>
<proteinExistence type="predicted"/>
<dbReference type="Pfam" id="PF21448">
    <property type="entry name" value="DNMK"/>
    <property type="match status" value="2"/>
</dbReference>
<reference evidence="1" key="2">
    <citation type="submission" date="2020-09" db="EMBL/GenBank/DDBJ databases">
        <authorList>
            <person name="Sun Q."/>
            <person name="Zhou Y."/>
        </authorList>
    </citation>
    <scope>NUCLEOTIDE SEQUENCE</scope>
    <source>
        <strain evidence="1">CGMCC 4.5737</strain>
    </source>
</reference>
<evidence type="ECO:0008006" key="3">
    <source>
        <dbReference type="Google" id="ProtNLM"/>
    </source>
</evidence>
<protein>
    <recommendedName>
        <fullName evidence="3">Phosphomevalonate kinase</fullName>
    </recommendedName>
</protein>
<sequence>MLPHIALVGSARSGKDTVAQHLLTRYGYVRVALADPVRDALLIINPLVATTTGEVGRLAELVAAHGWEEVKTLVPEARRLMQVLGTDVVRALIDPDAWVRIAIRTAEKHHAAGQPVVVSDVRYPNEADAFRTHGYLLVRITRPGHRSDDAHSSETTHHTIDCDVELTNTTVTALTAQVDQLIAQHEHA</sequence>
<evidence type="ECO:0000313" key="2">
    <source>
        <dbReference type="Proteomes" id="UP000637578"/>
    </source>
</evidence>
<reference evidence="1" key="1">
    <citation type="journal article" date="2014" name="Int. J. Syst. Evol. Microbiol.">
        <title>Complete genome sequence of Corynebacterium casei LMG S-19264T (=DSM 44701T), isolated from a smear-ripened cheese.</title>
        <authorList>
            <consortium name="US DOE Joint Genome Institute (JGI-PGF)"/>
            <person name="Walter F."/>
            <person name="Albersmeier A."/>
            <person name="Kalinowski J."/>
            <person name="Ruckert C."/>
        </authorList>
    </citation>
    <scope>NUCLEOTIDE SEQUENCE</scope>
    <source>
        <strain evidence="1">CGMCC 4.5737</strain>
    </source>
</reference>
<name>A0A8J3CJR3_9PSEU</name>
<gene>
    <name evidence="1" type="ORF">GCM10012275_56050</name>
</gene>